<dbReference type="Proteomes" id="UP000272706">
    <property type="component" value="Unassembled WGS sequence"/>
</dbReference>
<proteinExistence type="predicted"/>
<sequence>MAARRLQFSAIKPAVAMKTLDAFRHLLAERNAHQSGSPWPEAPFRSRRVIVCAADIFRLDRHIERAAIWSCRLLYDNGCNPSHE</sequence>
<comment type="caution">
    <text evidence="1">The sequence shown here is derived from an EMBL/GenBank/DDBJ whole genome shotgun (WGS) entry which is preliminary data.</text>
</comment>
<gene>
    <name evidence="1" type="ORF">D3227_31110</name>
</gene>
<protein>
    <submittedName>
        <fullName evidence="1">Uncharacterized protein</fullName>
    </submittedName>
</protein>
<organism evidence="1 2">
    <name type="scientific">Mesorhizobium waimense</name>
    <dbReference type="NCBI Taxonomy" id="1300307"/>
    <lineage>
        <taxon>Bacteria</taxon>
        <taxon>Pseudomonadati</taxon>
        <taxon>Pseudomonadota</taxon>
        <taxon>Alphaproteobacteria</taxon>
        <taxon>Hyphomicrobiales</taxon>
        <taxon>Phyllobacteriaceae</taxon>
        <taxon>Mesorhizobium</taxon>
    </lineage>
</organism>
<keyword evidence="2" id="KW-1185">Reference proteome</keyword>
<name>A0A3A5K378_9HYPH</name>
<dbReference type="EMBL" id="QZWZ01000039">
    <property type="protein sequence ID" value="RJT29841.1"/>
    <property type="molecule type" value="Genomic_DNA"/>
</dbReference>
<evidence type="ECO:0000313" key="2">
    <source>
        <dbReference type="Proteomes" id="UP000272706"/>
    </source>
</evidence>
<evidence type="ECO:0000313" key="1">
    <source>
        <dbReference type="EMBL" id="RJT29841.1"/>
    </source>
</evidence>
<dbReference type="AlphaFoldDB" id="A0A3A5K378"/>
<reference evidence="1 2" key="1">
    <citation type="submission" date="2018-09" db="EMBL/GenBank/DDBJ databases">
        <title>Mesorhizobium carmichaelinearum sp. nov. isolated from Carmichaelinea spp. root nodules in New Zealand.</title>
        <authorList>
            <person name="De Meyer S.E."/>
        </authorList>
    </citation>
    <scope>NUCLEOTIDE SEQUENCE [LARGE SCALE GENOMIC DNA]</scope>
    <source>
        <strain evidence="1 2">ICMP19557</strain>
    </source>
</reference>
<accession>A0A3A5K378</accession>